<dbReference type="InterPro" id="IPR036097">
    <property type="entry name" value="HisK_dim/P_sf"/>
</dbReference>
<dbReference type="RefSeq" id="WP_073334234.1">
    <property type="nucleotide sequence ID" value="NZ_FQYO01000008.1"/>
</dbReference>
<evidence type="ECO:0000259" key="8">
    <source>
        <dbReference type="PROSITE" id="PS50110"/>
    </source>
</evidence>
<feature type="domain" description="PAC" evidence="10">
    <location>
        <begin position="83"/>
        <end position="136"/>
    </location>
</feature>
<feature type="domain" description="Histidine kinase" evidence="7">
    <location>
        <begin position="282"/>
        <end position="493"/>
    </location>
</feature>
<dbReference type="InterPro" id="IPR000700">
    <property type="entry name" value="PAS-assoc_C"/>
</dbReference>
<dbReference type="InterPro" id="IPR003594">
    <property type="entry name" value="HATPase_dom"/>
</dbReference>
<dbReference type="InterPro" id="IPR001789">
    <property type="entry name" value="Sig_transdc_resp-reg_receiver"/>
</dbReference>
<dbReference type="PROSITE" id="PS50109">
    <property type="entry name" value="HIS_KIN"/>
    <property type="match status" value="1"/>
</dbReference>
<dbReference type="Proteomes" id="UP000184292">
    <property type="component" value="Unassembled WGS sequence"/>
</dbReference>
<dbReference type="SUPFAM" id="SSF55785">
    <property type="entry name" value="PYP-like sensor domain (PAS domain)"/>
    <property type="match status" value="2"/>
</dbReference>
<dbReference type="InterPro" id="IPR003661">
    <property type="entry name" value="HisK_dim/P_dom"/>
</dbReference>
<evidence type="ECO:0000259" key="10">
    <source>
        <dbReference type="PROSITE" id="PS50113"/>
    </source>
</evidence>
<dbReference type="InterPro" id="IPR035965">
    <property type="entry name" value="PAS-like_dom_sf"/>
</dbReference>
<feature type="modified residue" description="4-aspartylphosphate" evidence="6">
    <location>
        <position position="564"/>
    </location>
</feature>
<evidence type="ECO:0000256" key="3">
    <source>
        <dbReference type="ARBA" id="ARBA00022553"/>
    </source>
</evidence>
<dbReference type="InterPro" id="IPR004358">
    <property type="entry name" value="Sig_transdc_His_kin-like_C"/>
</dbReference>
<dbReference type="GO" id="GO:0009927">
    <property type="term" value="F:histidine phosphotransfer kinase activity"/>
    <property type="evidence" value="ECO:0007669"/>
    <property type="project" value="TreeGrafter"/>
</dbReference>
<dbReference type="Gene3D" id="3.30.565.10">
    <property type="entry name" value="Histidine kinase-like ATPase, C-terminal domain"/>
    <property type="match status" value="1"/>
</dbReference>
<dbReference type="PROSITE" id="PS50110">
    <property type="entry name" value="RESPONSE_REGULATORY"/>
    <property type="match status" value="1"/>
</dbReference>
<organism evidence="11 12">
    <name type="scientific">Wenxinia saemankumensis</name>
    <dbReference type="NCBI Taxonomy" id="1447782"/>
    <lineage>
        <taxon>Bacteria</taxon>
        <taxon>Pseudomonadati</taxon>
        <taxon>Pseudomonadota</taxon>
        <taxon>Alphaproteobacteria</taxon>
        <taxon>Rhodobacterales</taxon>
        <taxon>Roseobacteraceae</taxon>
        <taxon>Wenxinia</taxon>
    </lineage>
</organism>
<dbReference type="PROSITE" id="PS50112">
    <property type="entry name" value="PAS"/>
    <property type="match status" value="1"/>
</dbReference>
<evidence type="ECO:0000313" key="12">
    <source>
        <dbReference type="Proteomes" id="UP000184292"/>
    </source>
</evidence>
<name>A0A1M6HZT6_9RHOB</name>
<dbReference type="InterPro" id="IPR001610">
    <property type="entry name" value="PAC"/>
</dbReference>
<dbReference type="CDD" id="cd00130">
    <property type="entry name" value="PAS"/>
    <property type="match status" value="1"/>
</dbReference>
<feature type="domain" description="PAC" evidence="10">
    <location>
        <begin position="214"/>
        <end position="264"/>
    </location>
</feature>
<keyword evidence="5" id="KW-0418">Kinase</keyword>
<feature type="domain" description="Response regulatory" evidence="8">
    <location>
        <begin position="514"/>
        <end position="629"/>
    </location>
</feature>
<dbReference type="EC" id="2.7.13.3" evidence="2"/>
<evidence type="ECO:0000259" key="9">
    <source>
        <dbReference type="PROSITE" id="PS50112"/>
    </source>
</evidence>
<dbReference type="Pfam" id="PF13596">
    <property type="entry name" value="PAS_10"/>
    <property type="match status" value="1"/>
</dbReference>
<dbReference type="AlphaFoldDB" id="A0A1M6HZT6"/>
<dbReference type="Gene3D" id="3.40.50.2300">
    <property type="match status" value="1"/>
</dbReference>
<dbReference type="Gene3D" id="3.30.450.20">
    <property type="entry name" value="PAS domain"/>
    <property type="match status" value="2"/>
</dbReference>
<comment type="catalytic activity">
    <reaction evidence="1">
        <text>ATP + protein L-histidine = ADP + protein N-phospho-L-histidine.</text>
        <dbReference type="EC" id="2.7.13.3"/>
    </reaction>
</comment>
<protein>
    <recommendedName>
        <fullName evidence="2">histidine kinase</fullName>
        <ecNumber evidence="2">2.7.13.3</ecNumber>
    </recommendedName>
</protein>
<feature type="domain" description="PAS" evidence="9">
    <location>
        <begin position="137"/>
        <end position="190"/>
    </location>
</feature>
<dbReference type="SUPFAM" id="SSF47384">
    <property type="entry name" value="Homodimeric domain of signal transducing histidine kinase"/>
    <property type="match status" value="1"/>
</dbReference>
<dbReference type="SUPFAM" id="SSF55874">
    <property type="entry name" value="ATPase domain of HSP90 chaperone/DNA topoisomerase II/histidine kinase"/>
    <property type="match status" value="1"/>
</dbReference>
<gene>
    <name evidence="11" type="ORF">SAMN05444417_3448</name>
</gene>
<dbReference type="CDD" id="cd00082">
    <property type="entry name" value="HisKA"/>
    <property type="match status" value="1"/>
</dbReference>
<evidence type="ECO:0000256" key="6">
    <source>
        <dbReference type="PROSITE-ProRule" id="PRU00169"/>
    </source>
</evidence>
<keyword evidence="12" id="KW-1185">Reference proteome</keyword>
<proteinExistence type="predicted"/>
<evidence type="ECO:0000256" key="2">
    <source>
        <dbReference type="ARBA" id="ARBA00012438"/>
    </source>
</evidence>
<dbReference type="SMART" id="SM00448">
    <property type="entry name" value="REC"/>
    <property type="match status" value="1"/>
</dbReference>
<dbReference type="PANTHER" id="PTHR43047">
    <property type="entry name" value="TWO-COMPONENT HISTIDINE PROTEIN KINASE"/>
    <property type="match status" value="1"/>
</dbReference>
<keyword evidence="3 6" id="KW-0597">Phosphoprotein</keyword>
<dbReference type="InterPro" id="IPR036890">
    <property type="entry name" value="HATPase_C_sf"/>
</dbReference>
<dbReference type="GO" id="GO:0006355">
    <property type="term" value="P:regulation of DNA-templated transcription"/>
    <property type="evidence" value="ECO:0007669"/>
    <property type="project" value="InterPro"/>
</dbReference>
<dbReference type="OrthoDB" id="9801651at2"/>
<dbReference type="SMART" id="SM00091">
    <property type="entry name" value="PAS"/>
    <property type="match status" value="2"/>
</dbReference>
<evidence type="ECO:0000256" key="1">
    <source>
        <dbReference type="ARBA" id="ARBA00000085"/>
    </source>
</evidence>
<dbReference type="GO" id="GO:0000155">
    <property type="term" value="F:phosphorelay sensor kinase activity"/>
    <property type="evidence" value="ECO:0007669"/>
    <property type="project" value="InterPro"/>
</dbReference>
<dbReference type="GO" id="GO:0005886">
    <property type="term" value="C:plasma membrane"/>
    <property type="evidence" value="ECO:0007669"/>
    <property type="project" value="TreeGrafter"/>
</dbReference>
<dbReference type="Pfam" id="PF00989">
    <property type="entry name" value="PAS"/>
    <property type="match status" value="1"/>
</dbReference>
<sequence>MTKERLSEKAGQLGRLDDDLRNLEASTGIAAIVLDGEQRIGRFTPATRALFDLVPSDVGRRLTDILRKFEDPDLLQDIRRVQATEETREREVVTAEGVWHLRRILPYRTQDGRVAGVVLTFFDITQRHEIERKLRQSEARFRALIENAPDPMILVDAAGGIVLANAQALRFFGYAATELIGVSVETLVPPRLRGIHRANREGYLGHPKVRSMGQKLDLAAVTRDGREVPVEISLSPVAGAEGNLVIAAIRDVGRIRRAVHEAQEAKRVSDAALRAKSRFLATASHDLRQPLHSLSQSTQALMRMVGEPQARRLLEMQRASISSMRSLLNSLLDISKLDSDGVVPRIRPVRLRPIVEGVCDELLAEAGDKGLILRIEGEDLAVRSDDDLLRQLLQNLIVNAVRYTDAGSVTVTIVRQDGRVVIGIADTGRGISAADLPQVFDEFYRIESGRGERGLGLGLAIVRRIAAMLEIGIDVASEPGVGTTFTLSVEASDAAVAPPSATAQAAPLEAAGGTVLLVDDEPSVLESTEALLALEPGLNVVTAASPAQAYLALQRQVPDVLITDMHLGAAETGLDVICEARRRTGTTIPAILVTGDTTGGIEGHGLADLRILTKPTEDGAVIDAVWRFLARGAIAAPPAAAMEPD</sequence>
<dbReference type="Pfam" id="PF02518">
    <property type="entry name" value="HATPase_c"/>
    <property type="match status" value="1"/>
</dbReference>
<dbReference type="Gene3D" id="1.10.287.130">
    <property type="match status" value="1"/>
</dbReference>
<dbReference type="InterPro" id="IPR005467">
    <property type="entry name" value="His_kinase_dom"/>
</dbReference>
<dbReference type="NCBIfam" id="TIGR00229">
    <property type="entry name" value="sensory_box"/>
    <property type="match status" value="1"/>
</dbReference>
<dbReference type="InterPro" id="IPR011006">
    <property type="entry name" value="CheY-like_superfamily"/>
</dbReference>
<dbReference type="InterPro" id="IPR000014">
    <property type="entry name" value="PAS"/>
</dbReference>
<dbReference type="PROSITE" id="PS50113">
    <property type="entry name" value="PAC"/>
    <property type="match status" value="2"/>
</dbReference>
<accession>A0A1M6HZT6</accession>
<dbReference type="SMART" id="SM00388">
    <property type="entry name" value="HisKA"/>
    <property type="match status" value="1"/>
</dbReference>
<dbReference type="Pfam" id="PF00072">
    <property type="entry name" value="Response_reg"/>
    <property type="match status" value="1"/>
</dbReference>
<keyword evidence="4" id="KW-0808">Transferase</keyword>
<dbReference type="SMART" id="SM00387">
    <property type="entry name" value="HATPase_c"/>
    <property type="match status" value="1"/>
</dbReference>
<dbReference type="Pfam" id="PF00512">
    <property type="entry name" value="HisKA"/>
    <property type="match status" value="1"/>
</dbReference>
<evidence type="ECO:0000259" key="7">
    <source>
        <dbReference type="PROSITE" id="PS50109"/>
    </source>
</evidence>
<dbReference type="PANTHER" id="PTHR43047:SF72">
    <property type="entry name" value="OSMOSENSING HISTIDINE PROTEIN KINASE SLN1"/>
    <property type="match status" value="1"/>
</dbReference>
<evidence type="ECO:0000313" key="11">
    <source>
        <dbReference type="EMBL" id="SHJ27697.1"/>
    </source>
</evidence>
<dbReference type="SMART" id="SM00086">
    <property type="entry name" value="PAC"/>
    <property type="match status" value="2"/>
</dbReference>
<dbReference type="CDD" id="cd00156">
    <property type="entry name" value="REC"/>
    <property type="match status" value="1"/>
</dbReference>
<dbReference type="STRING" id="1447782.SAMN05444417_3448"/>
<evidence type="ECO:0000256" key="4">
    <source>
        <dbReference type="ARBA" id="ARBA00022679"/>
    </source>
</evidence>
<dbReference type="PRINTS" id="PR00344">
    <property type="entry name" value="BCTRLSENSOR"/>
</dbReference>
<dbReference type="InterPro" id="IPR013767">
    <property type="entry name" value="PAS_fold"/>
</dbReference>
<evidence type="ECO:0000256" key="5">
    <source>
        <dbReference type="ARBA" id="ARBA00022777"/>
    </source>
</evidence>
<dbReference type="EMBL" id="FQYO01000008">
    <property type="protein sequence ID" value="SHJ27697.1"/>
    <property type="molecule type" value="Genomic_DNA"/>
</dbReference>
<dbReference type="SUPFAM" id="SSF52172">
    <property type="entry name" value="CheY-like"/>
    <property type="match status" value="1"/>
</dbReference>
<dbReference type="CDD" id="cd00075">
    <property type="entry name" value="HATPase"/>
    <property type="match status" value="1"/>
</dbReference>
<reference evidence="11 12" key="1">
    <citation type="submission" date="2016-11" db="EMBL/GenBank/DDBJ databases">
        <authorList>
            <person name="Jaros S."/>
            <person name="Januszkiewicz K."/>
            <person name="Wedrychowicz H."/>
        </authorList>
    </citation>
    <scope>NUCLEOTIDE SEQUENCE [LARGE SCALE GENOMIC DNA]</scope>
    <source>
        <strain evidence="11 12">DSM 100565</strain>
    </source>
</reference>